<proteinExistence type="inferred from homology"/>
<evidence type="ECO:0000256" key="2">
    <source>
        <dbReference type="ARBA" id="ARBA00008779"/>
    </source>
</evidence>
<comment type="caution">
    <text evidence="6">The sequence shown here is derived from an EMBL/GenBank/DDBJ whole genome shotgun (WGS) entry which is preliminary data.</text>
</comment>
<dbReference type="Gene3D" id="2.80.10.50">
    <property type="match status" value="1"/>
</dbReference>
<dbReference type="InterPro" id="IPR026444">
    <property type="entry name" value="Secre_tail"/>
</dbReference>
<evidence type="ECO:0000313" key="6">
    <source>
        <dbReference type="EMBL" id="PHK98078.1"/>
    </source>
</evidence>
<dbReference type="Pfam" id="PF00884">
    <property type="entry name" value="Sulfatase"/>
    <property type="match status" value="1"/>
</dbReference>
<dbReference type="OrthoDB" id="1037816at2"/>
<accession>A0A2G0CDM3</accession>
<dbReference type="Gene3D" id="2.60.120.200">
    <property type="match status" value="1"/>
</dbReference>
<dbReference type="SMART" id="SM00635">
    <property type="entry name" value="BID_2"/>
    <property type="match status" value="2"/>
</dbReference>
<dbReference type="PANTHER" id="PTHR42693:SF53">
    <property type="entry name" value="ENDO-4-O-SULFATASE"/>
    <property type="match status" value="1"/>
</dbReference>
<dbReference type="InterPro" id="IPR050738">
    <property type="entry name" value="Sulfatase"/>
</dbReference>
<keyword evidence="3" id="KW-0378">Hydrolase</keyword>
<dbReference type="PROSITE" id="PS51762">
    <property type="entry name" value="GH16_2"/>
    <property type="match status" value="1"/>
</dbReference>
<dbReference type="CDD" id="cd00257">
    <property type="entry name" value="beta-trefoil_FSCN-like"/>
    <property type="match status" value="1"/>
</dbReference>
<evidence type="ECO:0000256" key="1">
    <source>
        <dbReference type="ARBA" id="ARBA00006865"/>
    </source>
</evidence>
<feature type="chain" id="PRO_5013605334" description="GH16 domain-containing protein" evidence="4">
    <location>
        <begin position="32"/>
        <end position="1568"/>
    </location>
</feature>
<keyword evidence="7" id="KW-1185">Reference proteome</keyword>
<reference evidence="6 7" key="1">
    <citation type="submission" date="2017-10" db="EMBL/GenBank/DDBJ databases">
        <title>The draft genome sequence of Lewinella marina KCTC 32374.</title>
        <authorList>
            <person name="Wang K."/>
        </authorList>
    </citation>
    <scope>NUCLEOTIDE SEQUENCE [LARGE SCALE GENOMIC DNA]</scope>
    <source>
        <strain evidence="6 7">MKG-38</strain>
    </source>
</reference>
<sequence length="1568" mass="173108">MQKHTMQPQFYPLRYFILLLLGLSFLSPAGAQTGGGGERPNILVIMADDLGYGDVGFNRAADYPADLGIIPTPRLDALAAAGIVATNAHVAHPFCGPSRAAILSGVYPHRIGAQYNLPNDITTPLGIPESETYFSRLIDQASYHTMAVGKWHLGFAQGQYQPQDRGFDEFFGFLGGGKSYFRSAYDQVWYKYRPTDPEYNDPARYNEPKDNHTTNEYQDPLRRNRDYVDRKEFGLEEYLTDVLTDQAIDFIDRKASEDDPFFLYLAYNAPHTPLQAPEEEIAAFKAANPDFEELVRNSPYLRESPPVTQLPAAEQAAMIEELVRERIVYATMVANMDANIGRVVDKLRATGELDNTLIIFLSDNGGYRWTKGAVNYPLDDQKGSVDEGGHRVPFFVHWPARITTPATYDYTLSALDLYPTLVKAAGGEIPAGKRLDGVDFLDALIAGRDARPGEPIYVLRPQDGFHNAAVVSYPYRMTKKGGNGPWRLFDGQVNPEVELTGAVGSTTAEAVKFQLERQGAEWSRDFYDVKPSWFDHDRNGGHPHRILWYGEDLAGNTAEPVFADYERTFDYASHKAGDGAVYPHTDPLNLKAWTLNEALSDEFEGDTLDENKWLIQGRDGEYRSNFVGRAPWQYSTDNVRLEDGMLKIQTRYEPDREWVNPGTDEYRWTTGGISTKETLFEGYMEIKCRLPVEFVTGAFWTTGAKGVLSELDVFEAVGKGRRQNLMWSTIHDWTIPNPNKVWTETHELPFSFSDGFHVFGAEWGSDTVRLYADGQLIASTSRQWVEENGIDSKRWPLVGGQHIWVDSEIFPWWGEPDPANLPVDYEVEYVRVWEREEPNPNTGRVYDFEGPVELQDGSYEDWFIPGFAQDYYAITTEKPFSGQRSLRFTHSGALTSNAVAFAPFGSLNLEAGSQVMTARIWVAEGSTRTLIRPILEDPWVELPGIDISGLPTNTWTTVTLPFTRELPSGEKDRLRLLLRPGDTDADSSTVYIDDIRFSVYRPVAGLTIAPDSARIEVGQSVTLVAEVKPADATRPQIYWTSNDTTVATVDAAGTVLGVGPGTTVITATTEEGGFTATAAVEVTPYVPLTTVYDFEGPIQLGDGTSQDWFIPAFAQANYRLTNERAYAGNKSLKFTHAGTLGNNGVAFAPFGTLKLGTGIHNLRLRVWVEAGSSQTLFRPILEEPFQELTSLEITELPTGQWVTVDIPFTRDANSGPKDRLRLLVRPTDTDAGSSTVYFDEIEISAGTPWVAITGVGVFPDSLQLTVGDTTRLTTTVAPADASDPTVTYASLDPGVATVDTAGLVHAVAAGYTAVVATTADGGLTDTVEVTVLNPVPLGQHIWLQAHSGYYLRLSQQAKVIEANAAQPEDAETFKVVDAGEGYIALRATSHDKILQVFKQDANIFKANSRQITQDERLSWEPQAPYRVSFRTQANDLYATVDPRHTDLRLRANADAVGDWEIFNWGFVDAQATAGAGKPATIATAAPSLQVAVYPNPLRKNELTVALSGTGVHELTISTLAGQRVYVASVEGGDRLIIDTGRFSAGSGVYLIRVDSPAGSVVRKLVIAR</sequence>
<dbReference type="SUPFAM" id="SSF49373">
    <property type="entry name" value="Invasin/intimin cell-adhesion fragments"/>
    <property type="match status" value="2"/>
</dbReference>
<dbReference type="GO" id="GO:0004065">
    <property type="term" value="F:arylsulfatase activity"/>
    <property type="evidence" value="ECO:0007669"/>
    <property type="project" value="TreeGrafter"/>
</dbReference>
<feature type="domain" description="GH16" evidence="5">
    <location>
        <begin position="575"/>
        <end position="838"/>
    </location>
</feature>
<name>A0A2G0CDM3_9BACT</name>
<dbReference type="InterPro" id="IPR008999">
    <property type="entry name" value="Actin-crosslinking"/>
</dbReference>
<dbReference type="Proteomes" id="UP000226437">
    <property type="component" value="Unassembled WGS sequence"/>
</dbReference>
<dbReference type="Gene3D" id="3.40.720.10">
    <property type="entry name" value="Alkaline Phosphatase, subunit A"/>
    <property type="match status" value="1"/>
</dbReference>
<dbReference type="PANTHER" id="PTHR42693">
    <property type="entry name" value="ARYLSULFATASE FAMILY MEMBER"/>
    <property type="match status" value="1"/>
</dbReference>
<dbReference type="NCBIfam" id="TIGR04183">
    <property type="entry name" value="Por_Secre_tail"/>
    <property type="match status" value="1"/>
</dbReference>
<comment type="similarity">
    <text evidence="2">Belongs to the sulfatase family.</text>
</comment>
<dbReference type="SUPFAM" id="SSF53649">
    <property type="entry name" value="Alkaline phosphatase-like"/>
    <property type="match status" value="1"/>
</dbReference>
<dbReference type="InterPro" id="IPR008964">
    <property type="entry name" value="Invasin/intimin_cell_adhesion"/>
</dbReference>
<dbReference type="Pfam" id="PF00722">
    <property type="entry name" value="Glyco_hydro_16"/>
    <property type="match status" value="1"/>
</dbReference>
<dbReference type="GO" id="GO:0005975">
    <property type="term" value="P:carbohydrate metabolic process"/>
    <property type="evidence" value="ECO:0007669"/>
    <property type="project" value="InterPro"/>
</dbReference>
<dbReference type="InterPro" id="IPR003343">
    <property type="entry name" value="Big_2"/>
</dbReference>
<organism evidence="6 7">
    <name type="scientific">Neolewinella marina</name>
    <dbReference type="NCBI Taxonomy" id="438751"/>
    <lineage>
        <taxon>Bacteria</taxon>
        <taxon>Pseudomonadati</taxon>
        <taxon>Bacteroidota</taxon>
        <taxon>Saprospiria</taxon>
        <taxon>Saprospirales</taxon>
        <taxon>Lewinellaceae</taxon>
        <taxon>Neolewinella</taxon>
    </lineage>
</organism>
<dbReference type="GO" id="GO:0004553">
    <property type="term" value="F:hydrolase activity, hydrolyzing O-glycosyl compounds"/>
    <property type="evidence" value="ECO:0007669"/>
    <property type="project" value="InterPro"/>
</dbReference>
<evidence type="ECO:0000256" key="3">
    <source>
        <dbReference type="ARBA" id="ARBA00022801"/>
    </source>
</evidence>
<dbReference type="InterPro" id="IPR000757">
    <property type="entry name" value="Beta-glucanase-like"/>
</dbReference>
<evidence type="ECO:0000313" key="7">
    <source>
        <dbReference type="Proteomes" id="UP000226437"/>
    </source>
</evidence>
<evidence type="ECO:0000259" key="5">
    <source>
        <dbReference type="PROSITE" id="PS51762"/>
    </source>
</evidence>
<dbReference type="EMBL" id="PDLO01000005">
    <property type="protein sequence ID" value="PHK98078.1"/>
    <property type="molecule type" value="Genomic_DNA"/>
</dbReference>
<gene>
    <name evidence="6" type="ORF">CGL56_12875</name>
</gene>
<dbReference type="InterPro" id="IPR000917">
    <property type="entry name" value="Sulfatase_N"/>
</dbReference>
<comment type="similarity">
    <text evidence="1">Belongs to the glycosyl hydrolase 16 family.</text>
</comment>
<dbReference type="Pfam" id="PF02368">
    <property type="entry name" value="Big_2"/>
    <property type="match status" value="2"/>
</dbReference>
<dbReference type="InterPro" id="IPR017850">
    <property type="entry name" value="Alkaline_phosphatase_core_sf"/>
</dbReference>
<dbReference type="InterPro" id="IPR013320">
    <property type="entry name" value="ConA-like_dom_sf"/>
</dbReference>
<feature type="signal peptide" evidence="4">
    <location>
        <begin position="1"/>
        <end position="31"/>
    </location>
</feature>
<protein>
    <recommendedName>
        <fullName evidence="5">GH16 domain-containing protein</fullName>
    </recommendedName>
</protein>
<evidence type="ECO:0000256" key="4">
    <source>
        <dbReference type="SAM" id="SignalP"/>
    </source>
</evidence>
<dbReference type="Gene3D" id="2.60.40.1080">
    <property type="match status" value="2"/>
</dbReference>
<dbReference type="SUPFAM" id="SSF50405">
    <property type="entry name" value="Actin-crosslinking proteins"/>
    <property type="match status" value="1"/>
</dbReference>
<dbReference type="Gene3D" id="2.60.120.260">
    <property type="entry name" value="Galactose-binding domain-like"/>
    <property type="match status" value="2"/>
</dbReference>
<keyword evidence="4" id="KW-0732">Signal</keyword>
<dbReference type="SUPFAM" id="SSF49899">
    <property type="entry name" value="Concanavalin A-like lectins/glucanases"/>
    <property type="match status" value="1"/>
</dbReference>